<protein>
    <recommendedName>
        <fullName evidence="5">3-deoxy-manno-octulosonate cytidylyltransferase</fullName>
        <ecNumber evidence="5">2.7.7.38</ecNumber>
    </recommendedName>
    <alternativeName>
        <fullName evidence="5">CMP-2-keto-3-deoxyoctulosonic acid synthase</fullName>
        <shortName evidence="5">CKS</shortName>
        <shortName evidence="5">CMP-KDO synthase</shortName>
    </alternativeName>
</protein>
<dbReference type="Pfam" id="PF02348">
    <property type="entry name" value="CTP_transf_3"/>
    <property type="match status" value="1"/>
</dbReference>
<organism evidence="6">
    <name type="scientific">uncultured Woeseiaceae bacterium</name>
    <dbReference type="NCBI Taxonomy" id="1983305"/>
    <lineage>
        <taxon>Bacteria</taxon>
        <taxon>Pseudomonadati</taxon>
        <taxon>Pseudomonadota</taxon>
        <taxon>Gammaproteobacteria</taxon>
        <taxon>Woeseiales</taxon>
        <taxon>Woeseiaceae</taxon>
        <taxon>environmental samples</taxon>
    </lineage>
</organism>
<gene>
    <name evidence="5 6" type="primary">kdsB</name>
    <name evidence="6" type="ORF">JTBM06_V1_160003</name>
</gene>
<evidence type="ECO:0000256" key="4">
    <source>
        <dbReference type="ARBA" id="ARBA00022985"/>
    </source>
</evidence>
<dbReference type="InterPro" id="IPR003329">
    <property type="entry name" value="Cytidylyl_trans"/>
</dbReference>
<evidence type="ECO:0000256" key="2">
    <source>
        <dbReference type="ARBA" id="ARBA00022679"/>
    </source>
</evidence>
<dbReference type="NCBIfam" id="TIGR00466">
    <property type="entry name" value="kdsB"/>
    <property type="match status" value="1"/>
</dbReference>
<dbReference type="InterPro" id="IPR029044">
    <property type="entry name" value="Nucleotide-diphossugar_trans"/>
</dbReference>
<comment type="catalytic activity">
    <reaction evidence="5">
        <text>3-deoxy-alpha-D-manno-oct-2-ulosonate + CTP = CMP-3-deoxy-beta-D-manno-octulosonate + diphosphate</text>
        <dbReference type="Rhea" id="RHEA:23448"/>
        <dbReference type="ChEBI" id="CHEBI:33019"/>
        <dbReference type="ChEBI" id="CHEBI:37563"/>
        <dbReference type="ChEBI" id="CHEBI:85986"/>
        <dbReference type="ChEBI" id="CHEBI:85987"/>
        <dbReference type="EC" id="2.7.7.38"/>
    </reaction>
</comment>
<comment type="similarity">
    <text evidence="5">Belongs to the KdsB family.</text>
</comment>
<dbReference type="EMBL" id="LR633967">
    <property type="protein sequence ID" value="VUX55896.1"/>
    <property type="molecule type" value="Genomic_DNA"/>
</dbReference>
<dbReference type="NCBIfam" id="NF009905">
    <property type="entry name" value="PRK13368.1"/>
    <property type="match status" value="1"/>
</dbReference>
<comment type="subcellular location">
    <subcellularLocation>
        <location evidence="5">Cytoplasm</location>
    </subcellularLocation>
    <subcellularLocation>
        <location evidence="1">Membrane</location>
    </subcellularLocation>
</comment>
<dbReference type="GO" id="GO:0016020">
    <property type="term" value="C:membrane"/>
    <property type="evidence" value="ECO:0007669"/>
    <property type="project" value="UniProtKB-SubCell"/>
</dbReference>
<dbReference type="CDD" id="cd02517">
    <property type="entry name" value="CMP-KDO-Synthetase"/>
    <property type="match status" value="1"/>
</dbReference>
<dbReference type="HAMAP" id="MF_00057">
    <property type="entry name" value="KdsB"/>
    <property type="match status" value="1"/>
</dbReference>
<accession>A0A7D9H403</accession>
<dbReference type="NCBIfam" id="NF003952">
    <property type="entry name" value="PRK05450.1-5"/>
    <property type="match status" value="1"/>
</dbReference>
<evidence type="ECO:0000256" key="3">
    <source>
        <dbReference type="ARBA" id="ARBA00022695"/>
    </source>
</evidence>
<dbReference type="GO" id="GO:0009103">
    <property type="term" value="P:lipopolysaccharide biosynthetic process"/>
    <property type="evidence" value="ECO:0007669"/>
    <property type="project" value="UniProtKB-UniRule"/>
</dbReference>
<dbReference type="PANTHER" id="PTHR42866">
    <property type="entry name" value="3-DEOXY-MANNO-OCTULOSONATE CYTIDYLYLTRANSFERASE"/>
    <property type="match status" value="1"/>
</dbReference>
<dbReference type="AlphaFoldDB" id="A0A7D9H403"/>
<name>A0A7D9H403_9GAMM</name>
<dbReference type="GO" id="GO:0005829">
    <property type="term" value="C:cytosol"/>
    <property type="evidence" value="ECO:0007669"/>
    <property type="project" value="TreeGrafter"/>
</dbReference>
<dbReference type="GO" id="GO:0008690">
    <property type="term" value="F:3-deoxy-manno-octulosonate cytidylyltransferase activity"/>
    <property type="evidence" value="ECO:0007669"/>
    <property type="project" value="UniProtKB-UniRule"/>
</dbReference>
<sequence>MNKFVVVIPARYASVRLPGKPLRAIRGEPMIQHVHRLATQSNAAEVWIATDDERIEEAARGFGANVCMTSADHHSGTERLAEVCELRSWPDDLAVVNLQGDEPLLPPVLIDECAALLEDDSVGMGTLASAMDSEQDLRNPNVAKIIIDQHDNALYFSRAPIPCSRDKHTDKLTLRTALRHHGIYAYRCAVLRQLIAAGPCDMEQCEKLEQLRALWLGITVRVGRASVSPGQGVDTEEDIAIVEAALNSA</sequence>
<evidence type="ECO:0000256" key="5">
    <source>
        <dbReference type="HAMAP-Rule" id="MF_00057"/>
    </source>
</evidence>
<dbReference type="FunFam" id="3.90.550.10:FF:000011">
    <property type="entry name" value="3-deoxy-manno-octulosonate cytidylyltransferase"/>
    <property type="match status" value="1"/>
</dbReference>
<evidence type="ECO:0000256" key="1">
    <source>
        <dbReference type="ARBA" id="ARBA00004370"/>
    </source>
</evidence>
<keyword evidence="4 5" id="KW-0448">Lipopolysaccharide biosynthesis</keyword>
<dbReference type="PANTHER" id="PTHR42866:SF2">
    <property type="entry name" value="3-DEOXY-MANNO-OCTULOSONATE CYTIDYLYLTRANSFERASE, MITOCHONDRIAL"/>
    <property type="match status" value="1"/>
</dbReference>
<dbReference type="Gene3D" id="3.90.550.10">
    <property type="entry name" value="Spore Coat Polysaccharide Biosynthesis Protein SpsA, Chain A"/>
    <property type="match status" value="1"/>
</dbReference>
<reference evidence="6" key="1">
    <citation type="submission" date="2019-07" db="EMBL/GenBank/DDBJ databases">
        <authorList>
            <person name="Weber M."/>
            <person name="Kostadinov I."/>
            <person name="Kostadinov D I."/>
        </authorList>
    </citation>
    <scope>NUCLEOTIDE SEQUENCE</scope>
    <source>
        <strain evidence="6">Gfbio:sag-sample-m06:053724c1-46a9-4a36-b237-ea2bf867836b</strain>
    </source>
</reference>
<evidence type="ECO:0000313" key="6">
    <source>
        <dbReference type="EMBL" id="VUX55896.1"/>
    </source>
</evidence>
<dbReference type="SUPFAM" id="SSF53448">
    <property type="entry name" value="Nucleotide-diphospho-sugar transferases"/>
    <property type="match status" value="1"/>
</dbReference>
<proteinExistence type="inferred from homology"/>
<dbReference type="InterPro" id="IPR004528">
    <property type="entry name" value="KdsB"/>
</dbReference>
<comment type="function">
    <text evidence="5">Activates KDO (a required 8-carbon sugar) for incorporation into bacterial lipopolysaccharide in Gram-negative bacteria.</text>
</comment>
<dbReference type="UniPathway" id="UPA00358">
    <property type="reaction ID" value="UER00476"/>
</dbReference>
<comment type="pathway">
    <text evidence="5">Nucleotide-sugar biosynthesis; CMP-3-deoxy-D-manno-octulosonate biosynthesis; CMP-3-deoxy-D-manno-octulosonate from 3-deoxy-D-manno-octulosonate and CTP: step 1/1.</text>
</comment>
<keyword evidence="3 5" id="KW-0548">Nucleotidyltransferase</keyword>
<keyword evidence="2 5" id="KW-0808">Transferase</keyword>
<dbReference type="EC" id="2.7.7.38" evidence="5"/>
<dbReference type="GO" id="GO:0033468">
    <property type="term" value="P:CMP-keto-3-deoxy-D-manno-octulosonic acid biosynthetic process"/>
    <property type="evidence" value="ECO:0007669"/>
    <property type="project" value="UniProtKB-UniRule"/>
</dbReference>
<keyword evidence="5" id="KW-0963">Cytoplasm</keyword>